<accession>A0A841H2E4</accession>
<keyword evidence="2" id="KW-1185">Reference proteome</keyword>
<dbReference type="RefSeq" id="WP_170034808.1">
    <property type="nucleotide sequence ID" value="NZ_JABDTL010000001.1"/>
</dbReference>
<dbReference type="AlphaFoldDB" id="A0A841H2E4"/>
<sequence>MKSPLVPPPGRVTHPGRTLLVLAPEFAEAPAAVGGYTVQAHANWPALADSVRTAAPSSVVLVRAPASEVSGLIRATPSVPVVAAVSFRDAGAAQVRTLLSAGVAEVVNVDVLPSMAGMVPTLRRAHARPLTRRMETGLPVWVPEEGRTLLRAAAETVVDLGGRAMFAGMFGVYERTVAEKCAELHLPPPRRLLGWARVLLALSLLEEAERTVMNVALVCGYRDNSSLKRAVENFSGGAALASIRDQSFASAFDGFLTELRELRYGTRRIPRAAPV</sequence>
<reference evidence="1 2" key="1">
    <citation type="submission" date="2020-08" db="EMBL/GenBank/DDBJ databases">
        <title>Genomic Encyclopedia of Type Strains, Phase IV (KMG-IV): sequencing the most valuable type-strain genomes for metagenomic binning, comparative biology and taxonomic classification.</title>
        <authorList>
            <person name="Goeker M."/>
        </authorList>
    </citation>
    <scope>NUCLEOTIDE SEQUENCE [LARGE SCALE GENOMIC DNA]</scope>
    <source>
        <strain evidence="1 2">DSM 29007</strain>
    </source>
</reference>
<gene>
    <name evidence="1" type="ORF">HNQ61_003700</name>
</gene>
<evidence type="ECO:0000313" key="1">
    <source>
        <dbReference type="EMBL" id="MBB6072039.1"/>
    </source>
</evidence>
<dbReference type="GO" id="GO:0003677">
    <property type="term" value="F:DNA binding"/>
    <property type="evidence" value="ECO:0007669"/>
    <property type="project" value="UniProtKB-KW"/>
</dbReference>
<dbReference type="Gene3D" id="1.10.10.60">
    <property type="entry name" value="Homeodomain-like"/>
    <property type="match status" value="1"/>
</dbReference>
<protein>
    <submittedName>
        <fullName evidence="1">AraC-like DNA-binding protein</fullName>
    </submittedName>
</protein>
<name>A0A841H2E4_9BACT</name>
<evidence type="ECO:0000313" key="2">
    <source>
        <dbReference type="Proteomes" id="UP000582837"/>
    </source>
</evidence>
<comment type="caution">
    <text evidence="1">The sequence shown here is derived from an EMBL/GenBank/DDBJ whole genome shotgun (WGS) entry which is preliminary data.</text>
</comment>
<dbReference type="Proteomes" id="UP000582837">
    <property type="component" value="Unassembled WGS sequence"/>
</dbReference>
<keyword evidence="1" id="KW-0238">DNA-binding</keyword>
<proteinExistence type="predicted"/>
<dbReference type="EMBL" id="JACHIA010000012">
    <property type="protein sequence ID" value="MBB6072039.1"/>
    <property type="molecule type" value="Genomic_DNA"/>
</dbReference>
<organism evidence="1 2">
    <name type="scientific">Longimicrobium terrae</name>
    <dbReference type="NCBI Taxonomy" id="1639882"/>
    <lineage>
        <taxon>Bacteria</taxon>
        <taxon>Pseudomonadati</taxon>
        <taxon>Gemmatimonadota</taxon>
        <taxon>Longimicrobiia</taxon>
        <taxon>Longimicrobiales</taxon>
        <taxon>Longimicrobiaceae</taxon>
        <taxon>Longimicrobium</taxon>
    </lineage>
</organism>